<organism evidence="13 14">
    <name type="scientific">Stenotrophomonas cyclobalanopsidis</name>
    <dbReference type="NCBI Taxonomy" id="2771362"/>
    <lineage>
        <taxon>Bacteria</taxon>
        <taxon>Pseudomonadati</taxon>
        <taxon>Pseudomonadota</taxon>
        <taxon>Gammaproteobacteria</taxon>
        <taxon>Lysobacterales</taxon>
        <taxon>Lysobacteraceae</taxon>
        <taxon>Stenotrophomonas</taxon>
    </lineage>
</organism>
<dbReference type="InterPro" id="IPR012902">
    <property type="entry name" value="N_methyl_site"/>
</dbReference>
<evidence type="ECO:0000313" key="14">
    <source>
        <dbReference type="Proteomes" id="UP000326367"/>
    </source>
</evidence>
<evidence type="ECO:0000313" key="13">
    <source>
        <dbReference type="EMBL" id="KAA9003541.1"/>
    </source>
</evidence>
<evidence type="ECO:0000256" key="11">
    <source>
        <dbReference type="SAM" id="Phobius"/>
    </source>
</evidence>
<evidence type="ECO:0000256" key="4">
    <source>
        <dbReference type="ARBA" id="ARBA00022481"/>
    </source>
</evidence>
<evidence type="ECO:0000256" key="10">
    <source>
        <dbReference type="ARBA" id="ARBA00030775"/>
    </source>
</evidence>
<keyword evidence="3" id="KW-1003">Cell membrane</keyword>
<comment type="subcellular location">
    <subcellularLocation>
        <location evidence="1">Cell inner membrane</location>
        <topology evidence="1">Single-pass membrane protein</topology>
    </subcellularLocation>
</comment>
<dbReference type="Proteomes" id="UP000326367">
    <property type="component" value="Unassembled WGS sequence"/>
</dbReference>
<dbReference type="PROSITE" id="PS00409">
    <property type="entry name" value="PROKAR_NTER_METHYL"/>
    <property type="match status" value="1"/>
</dbReference>
<gene>
    <name evidence="13" type="ORF">FJU31_04400</name>
</gene>
<keyword evidence="6 11" id="KW-0812">Transmembrane</keyword>
<feature type="transmembrane region" description="Helical" evidence="11">
    <location>
        <begin position="12"/>
        <end position="32"/>
    </location>
</feature>
<evidence type="ECO:0000256" key="5">
    <source>
        <dbReference type="ARBA" id="ARBA00022519"/>
    </source>
</evidence>
<comment type="caution">
    <text evidence="13">The sequence shown here is derived from an EMBL/GenBank/DDBJ whole genome shotgun (WGS) entry which is preliminary data.</text>
</comment>
<dbReference type="RefSeq" id="WP_150453643.1">
    <property type="nucleotide sequence ID" value="NZ_VYKI01000003.1"/>
</dbReference>
<evidence type="ECO:0000259" key="12">
    <source>
        <dbReference type="Pfam" id="PF12019"/>
    </source>
</evidence>
<dbReference type="InterPro" id="IPR045584">
    <property type="entry name" value="Pilin-like"/>
</dbReference>
<keyword evidence="14" id="KW-1185">Reference proteome</keyword>
<accession>A0ABQ6T4T6</accession>
<evidence type="ECO:0000256" key="1">
    <source>
        <dbReference type="ARBA" id="ARBA00004377"/>
    </source>
</evidence>
<protein>
    <recommendedName>
        <fullName evidence="2">Type II secretion system protein H</fullName>
    </recommendedName>
    <alternativeName>
        <fullName evidence="10">General secretion pathway protein H</fullName>
    </alternativeName>
</protein>
<keyword evidence="5" id="KW-0997">Cell inner membrane</keyword>
<sequence>MSLRRSKGFTLVELMITIAVLAILTAIAYPSFQSTIRSNRMATTANELMGALALARSEAIRGTHGGAVCASKDGTACDGATWADGWMVWNDSNGNGSYDKDEPVLRYADARRQMQGASGESLSIAFDQRGRSRAAAVSNITLRPADCGGQPLQRRMIVSLTGQVRLQKEACK</sequence>
<proteinExistence type="inferred from homology"/>
<dbReference type="Pfam" id="PF12019">
    <property type="entry name" value="GspH"/>
    <property type="match status" value="1"/>
</dbReference>
<feature type="domain" description="General secretion pathway GspH" evidence="12">
    <location>
        <begin position="44"/>
        <end position="162"/>
    </location>
</feature>
<evidence type="ECO:0000256" key="3">
    <source>
        <dbReference type="ARBA" id="ARBA00022475"/>
    </source>
</evidence>
<dbReference type="EMBL" id="VYKI01000003">
    <property type="protein sequence ID" value="KAA9003541.1"/>
    <property type="molecule type" value="Genomic_DNA"/>
</dbReference>
<dbReference type="SUPFAM" id="SSF54523">
    <property type="entry name" value="Pili subunits"/>
    <property type="match status" value="1"/>
</dbReference>
<evidence type="ECO:0000256" key="2">
    <source>
        <dbReference type="ARBA" id="ARBA00021549"/>
    </source>
</evidence>
<dbReference type="Pfam" id="PF07963">
    <property type="entry name" value="N_methyl"/>
    <property type="match status" value="1"/>
</dbReference>
<dbReference type="Gene3D" id="3.55.40.10">
    <property type="entry name" value="minor pseudopilin epsh domain"/>
    <property type="match status" value="1"/>
</dbReference>
<evidence type="ECO:0000256" key="7">
    <source>
        <dbReference type="ARBA" id="ARBA00022989"/>
    </source>
</evidence>
<dbReference type="InterPro" id="IPR022346">
    <property type="entry name" value="T2SS_GspH"/>
</dbReference>
<reference evidence="13 14" key="1">
    <citation type="journal article" date="2020" name="Antonie Van Leeuwenhoek">
        <title>Stenotrophomonas cyclobalanopsidis sp. nov., isolated from the leaf spot disease of Cyclobalanopsis patelliformis.</title>
        <authorList>
            <person name="Bian D.R."/>
            <person name="Xue H."/>
            <person name="Piao C.G."/>
            <person name="Li Y."/>
        </authorList>
    </citation>
    <scope>NUCLEOTIDE SEQUENCE [LARGE SCALE GENOMIC DNA]</scope>
    <source>
        <strain evidence="13 14">TPQG1-4</strain>
    </source>
</reference>
<comment type="similarity">
    <text evidence="9">Belongs to the GSP H family.</text>
</comment>
<keyword evidence="4" id="KW-0488">Methylation</keyword>
<name>A0ABQ6T4T6_9GAMM</name>
<evidence type="ECO:0000256" key="9">
    <source>
        <dbReference type="ARBA" id="ARBA00025772"/>
    </source>
</evidence>
<dbReference type="NCBIfam" id="TIGR02532">
    <property type="entry name" value="IV_pilin_GFxxxE"/>
    <property type="match status" value="1"/>
</dbReference>
<keyword evidence="8 11" id="KW-0472">Membrane</keyword>
<evidence type="ECO:0000256" key="6">
    <source>
        <dbReference type="ARBA" id="ARBA00022692"/>
    </source>
</evidence>
<keyword evidence="7 11" id="KW-1133">Transmembrane helix</keyword>
<evidence type="ECO:0000256" key="8">
    <source>
        <dbReference type="ARBA" id="ARBA00023136"/>
    </source>
</evidence>